<dbReference type="EMBL" id="JADGJQ010000009">
    <property type="protein sequence ID" value="KAJ3182448.1"/>
    <property type="molecule type" value="Genomic_DNA"/>
</dbReference>
<proteinExistence type="inferred from homology"/>
<comment type="pathway">
    <text evidence="2 10">Glycolipid biosynthesis; glycosylphosphatidylinositol-anchor biosynthesis.</text>
</comment>
<comment type="similarity">
    <text evidence="3 10">Belongs to the PIGX family.</text>
</comment>
<reference evidence="11" key="1">
    <citation type="submission" date="2020-05" db="EMBL/GenBank/DDBJ databases">
        <title>Phylogenomic resolution of chytrid fungi.</title>
        <authorList>
            <person name="Stajich J.E."/>
            <person name="Amses K."/>
            <person name="Simmons R."/>
            <person name="Seto K."/>
            <person name="Myers J."/>
            <person name="Bonds A."/>
            <person name="Quandt C.A."/>
            <person name="Barry K."/>
            <person name="Liu P."/>
            <person name="Grigoriev I."/>
            <person name="Longcore J.E."/>
            <person name="James T.Y."/>
        </authorList>
    </citation>
    <scope>NUCLEOTIDE SEQUENCE</scope>
    <source>
        <strain evidence="11">JEL0379</strain>
    </source>
</reference>
<evidence type="ECO:0000256" key="3">
    <source>
        <dbReference type="ARBA" id="ARBA00010345"/>
    </source>
</evidence>
<feature type="transmembrane region" description="Helical" evidence="10">
    <location>
        <begin position="204"/>
        <end position="221"/>
    </location>
</feature>
<evidence type="ECO:0000256" key="7">
    <source>
        <dbReference type="ARBA" id="ARBA00022989"/>
    </source>
</evidence>
<keyword evidence="9" id="KW-0325">Glycoprotein</keyword>
<evidence type="ECO:0000256" key="10">
    <source>
        <dbReference type="RuleBase" id="RU366056"/>
    </source>
</evidence>
<evidence type="ECO:0000256" key="4">
    <source>
        <dbReference type="ARBA" id="ARBA00022502"/>
    </source>
</evidence>
<dbReference type="GO" id="GO:0006506">
    <property type="term" value="P:GPI anchor biosynthetic process"/>
    <property type="evidence" value="ECO:0007669"/>
    <property type="project" value="UniProtKB-KW"/>
</dbReference>
<protein>
    <recommendedName>
        <fullName evidence="10">Protein PBN1</fullName>
    </recommendedName>
</protein>
<sequence length="241" mass="26463">MHKHPPAANAALRWPSAAHYSASGIDVSADTSPGYGFHQHARFNITAPPSVHPPQRGTALAIFLQFGRDAFADRYEIARTTWPPAVSIRCCGDADLEVAADSPAARENSVIAWIQWDQVPTNKTFQLDVPFHMRYLPPEIERRHMPAQAPMTNLFVINSTATAPPSCDALSLAQLELHSLATWQCDRDTRGIQMPVGRAGDAEWVGVLTCAVVLLGVAIVLRELLFLPKPRVQDLDKLKTS</sequence>
<comment type="function">
    <text evidence="10">Required for proper folding and/or the stability of a subset of proteins in the endoplasmic reticulum. Component of glycosylphosphatidylinositol-mannosyltransferase 1 which transfers the first of the 4 mannoses in the GPI-anchor precursors during GPI-anchor biosynthesis. Probably acts by stabilizing the mannosyltransferase GPI14.</text>
</comment>
<evidence type="ECO:0000256" key="6">
    <source>
        <dbReference type="ARBA" id="ARBA00022824"/>
    </source>
</evidence>
<evidence type="ECO:0000256" key="5">
    <source>
        <dbReference type="ARBA" id="ARBA00022692"/>
    </source>
</evidence>
<keyword evidence="4 10" id="KW-0337">GPI-anchor biosynthesis</keyword>
<evidence type="ECO:0000256" key="1">
    <source>
        <dbReference type="ARBA" id="ARBA00004389"/>
    </source>
</evidence>
<keyword evidence="7 10" id="KW-1133">Transmembrane helix</keyword>
<keyword evidence="6 10" id="KW-0256">Endoplasmic reticulum</keyword>
<comment type="caution">
    <text evidence="11">The sequence shown here is derived from an EMBL/GenBank/DDBJ whole genome shotgun (WGS) entry which is preliminary data.</text>
</comment>
<organism evidence="11 12">
    <name type="scientific">Geranomyces variabilis</name>
    <dbReference type="NCBI Taxonomy" id="109894"/>
    <lineage>
        <taxon>Eukaryota</taxon>
        <taxon>Fungi</taxon>
        <taxon>Fungi incertae sedis</taxon>
        <taxon>Chytridiomycota</taxon>
        <taxon>Chytridiomycota incertae sedis</taxon>
        <taxon>Chytridiomycetes</taxon>
        <taxon>Spizellomycetales</taxon>
        <taxon>Powellomycetaceae</taxon>
        <taxon>Geranomyces</taxon>
    </lineage>
</organism>
<dbReference type="GO" id="GO:0005789">
    <property type="term" value="C:endoplasmic reticulum membrane"/>
    <property type="evidence" value="ECO:0007669"/>
    <property type="project" value="UniProtKB-SubCell"/>
</dbReference>
<evidence type="ECO:0000313" key="11">
    <source>
        <dbReference type="EMBL" id="KAJ3182448.1"/>
    </source>
</evidence>
<name>A0AAD5XTE1_9FUNG</name>
<evidence type="ECO:0000256" key="9">
    <source>
        <dbReference type="ARBA" id="ARBA00023180"/>
    </source>
</evidence>
<comment type="subcellular location">
    <subcellularLocation>
        <location evidence="1 10">Endoplasmic reticulum membrane</location>
        <topology evidence="1 10">Single-pass membrane protein</topology>
    </subcellularLocation>
</comment>
<keyword evidence="12" id="KW-1185">Reference proteome</keyword>
<accession>A0AAD5XTE1</accession>
<dbReference type="InterPro" id="IPR040039">
    <property type="entry name" value="PIGX"/>
</dbReference>
<evidence type="ECO:0000256" key="2">
    <source>
        <dbReference type="ARBA" id="ARBA00004687"/>
    </source>
</evidence>
<dbReference type="PANTHER" id="PTHR28650:SF1">
    <property type="entry name" value="PHOSPHATIDYLINOSITOL-GLYCAN BIOSYNTHESIS CLASS X PROTEIN"/>
    <property type="match status" value="1"/>
</dbReference>
<dbReference type="PANTHER" id="PTHR28650">
    <property type="entry name" value="PHOSPHATIDYLINOSITOL-GLYCAN BIOSYNTHESIS CLASS X PROTEIN"/>
    <property type="match status" value="1"/>
</dbReference>
<gene>
    <name evidence="11" type="ORF">HDU87_008612</name>
</gene>
<dbReference type="Pfam" id="PF08320">
    <property type="entry name" value="PIG-X"/>
    <property type="match status" value="1"/>
</dbReference>
<evidence type="ECO:0000313" key="12">
    <source>
        <dbReference type="Proteomes" id="UP001212152"/>
    </source>
</evidence>
<evidence type="ECO:0000256" key="8">
    <source>
        <dbReference type="ARBA" id="ARBA00023136"/>
    </source>
</evidence>
<dbReference type="Proteomes" id="UP001212152">
    <property type="component" value="Unassembled WGS sequence"/>
</dbReference>
<keyword evidence="5 10" id="KW-0812">Transmembrane</keyword>
<dbReference type="InterPro" id="IPR013233">
    <property type="entry name" value="PIG-X/PBN1"/>
</dbReference>
<dbReference type="AlphaFoldDB" id="A0AAD5XTE1"/>
<keyword evidence="8 10" id="KW-0472">Membrane</keyword>